<reference evidence="4 5" key="1">
    <citation type="journal article" date="2021" name="Sci. Rep.">
        <title>Chromosome anchoring in Senegalese sole (Solea senegalensis) reveals sex-associated markers and genome rearrangements in flatfish.</title>
        <authorList>
            <person name="Guerrero-Cozar I."/>
            <person name="Gomez-Garrido J."/>
            <person name="Berbel C."/>
            <person name="Martinez-Blanch J.F."/>
            <person name="Alioto T."/>
            <person name="Claros M.G."/>
            <person name="Gagnaire P.A."/>
            <person name="Manchado M."/>
        </authorList>
    </citation>
    <scope>NUCLEOTIDE SEQUENCE [LARGE SCALE GENOMIC DNA]</scope>
    <source>
        <strain evidence="4">Sse05_10M</strain>
    </source>
</reference>
<reference evidence="4" key="2">
    <citation type="submission" date="2021-03" db="EMBL/GenBank/DDBJ databases">
        <authorList>
            <person name="Guerrero-Cozar I."/>
            <person name="Gomez-Garrido J."/>
            <person name="Berbel C."/>
            <person name="Martinez-Blanch J.F."/>
            <person name="Alioto T."/>
            <person name="Claros M.G."/>
            <person name="Gagnaire P.A."/>
            <person name="Manchado M."/>
        </authorList>
    </citation>
    <scope>NUCLEOTIDE SEQUENCE</scope>
    <source>
        <strain evidence="4">Sse05_10M</strain>
        <tissue evidence="4">Blood</tissue>
    </source>
</reference>
<sequence length="302" mass="34121">MSKQTTLKDCESSTRSRGSQRPKTTMVVDDANETGGPRDDLAAVLNELQSLRKTVIEINTKISTLDDFGGKLDNVERRIAEMNGSVDAVQKSFTDLQQDITAYAKRLTEAEGRIGDAENDLQSVNLKLTDAAKRIACLESKTEDLENRARRKNLRLVGLPESAEKTQLMTDYIQRMLPAWLGLDANNSSTLERAHRTLARPRPDQSRAVIIRFLRFQDRELVFNTSKHRSLTHEGHKIFFAQDLSAETMKARSSFNAVKKKFIEAGTFRGFTLRPCKMRALHNGKLIFFSTPEEAENFLPNT</sequence>
<proteinExistence type="predicted"/>
<evidence type="ECO:0008006" key="6">
    <source>
        <dbReference type="Google" id="ProtNLM"/>
    </source>
</evidence>
<protein>
    <recommendedName>
        <fullName evidence="6">L1 transposable element RRM domain-containing protein</fullName>
    </recommendedName>
</protein>
<evidence type="ECO:0000256" key="2">
    <source>
        <dbReference type="SAM" id="MobiDB-lite"/>
    </source>
</evidence>
<dbReference type="EMBL" id="JAGKHQ010001111">
    <property type="protein sequence ID" value="KAG7460564.1"/>
    <property type="molecule type" value="Genomic_DNA"/>
</dbReference>
<evidence type="ECO:0000313" key="5">
    <source>
        <dbReference type="Proteomes" id="UP000693946"/>
    </source>
</evidence>
<evidence type="ECO:0000256" key="1">
    <source>
        <dbReference type="SAM" id="Coils"/>
    </source>
</evidence>
<feature type="region of interest" description="Disordered" evidence="2">
    <location>
        <begin position="1"/>
        <end position="36"/>
    </location>
</feature>
<dbReference type="AlphaFoldDB" id="A0AAV6PHQ8"/>
<accession>A0AAV6PHQ8</accession>
<keyword evidence="5" id="KW-1185">Reference proteome</keyword>
<evidence type="ECO:0000313" key="3">
    <source>
        <dbReference type="EMBL" id="KAG7457282.1"/>
    </source>
</evidence>
<feature type="compositionally biased region" description="Basic and acidic residues" evidence="2">
    <location>
        <begin position="1"/>
        <end position="14"/>
    </location>
</feature>
<gene>
    <name evidence="3" type="ORF">JOB18_035246</name>
    <name evidence="4" type="ORF">JOB18_048590</name>
</gene>
<comment type="caution">
    <text evidence="4">The sequence shown here is derived from an EMBL/GenBank/DDBJ whole genome shotgun (WGS) entry which is preliminary data.</text>
</comment>
<keyword evidence="1" id="KW-0175">Coiled coil</keyword>
<dbReference type="EMBL" id="JAGKHQ010001383">
    <property type="protein sequence ID" value="KAG7457282.1"/>
    <property type="molecule type" value="Genomic_DNA"/>
</dbReference>
<organism evidence="4 5">
    <name type="scientific">Solea senegalensis</name>
    <name type="common">Senegalese sole</name>
    <dbReference type="NCBI Taxonomy" id="28829"/>
    <lineage>
        <taxon>Eukaryota</taxon>
        <taxon>Metazoa</taxon>
        <taxon>Chordata</taxon>
        <taxon>Craniata</taxon>
        <taxon>Vertebrata</taxon>
        <taxon>Euteleostomi</taxon>
        <taxon>Actinopterygii</taxon>
        <taxon>Neopterygii</taxon>
        <taxon>Teleostei</taxon>
        <taxon>Neoteleostei</taxon>
        <taxon>Acanthomorphata</taxon>
        <taxon>Carangaria</taxon>
        <taxon>Pleuronectiformes</taxon>
        <taxon>Pleuronectoidei</taxon>
        <taxon>Soleidae</taxon>
        <taxon>Solea</taxon>
    </lineage>
</organism>
<name>A0AAV6PHQ8_SOLSE</name>
<evidence type="ECO:0000313" key="4">
    <source>
        <dbReference type="EMBL" id="KAG7460564.1"/>
    </source>
</evidence>
<dbReference type="Proteomes" id="UP000693946">
    <property type="component" value="Unassembled WGS sequence"/>
</dbReference>
<dbReference type="PANTHER" id="PTHR11505">
    <property type="entry name" value="L1 TRANSPOSABLE ELEMENT-RELATED"/>
    <property type="match status" value="1"/>
</dbReference>
<feature type="coiled-coil region" evidence="1">
    <location>
        <begin position="72"/>
        <end position="155"/>
    </location>
</feature>
<dbReference type="InterPro" id="IPR004244">
    <property type="entry name" value="Transposase_22"/>
</dbReference>